<feature type="non-terminal residue" evidence="2">
    <location>
        <position position="170"/>
    </location>
</feature>
<name>A0A9P8JK70_AURME</name>
<feature type="non-terminal residue" evidence="2">
    <location>
        <position position="1"/>
    </location>
</feature>
<reference evidence="2" key="1">
    <citation type="journal article" date="2021" name="J Fungi (Basel)">
        <title>Virulence traits and population genomics of the black yeast Aureobasidium melanogenum.</title>
        <authorList>
            <person name="Cernosa A."/>
            <person name="Sun X."/>
            <person name="Gostincar C."/>
            <person name="Fang C."/>
            <person name="Gunde-Cimerman N."/>
            <person name="Song Z."/>
        </authorList>
    </citation>
    <scope>NUCLEOTIDE SEQUENCE</scope>
    <source>
        <strain evidence="2">EXF-9298</strain>
    </source>
</reference>
<comment type="caution">
    <text evidence="2">The sequence shown here is derived from an EMBL/GenBank/DDBJ whole genome shotgun (WGS) entry which is preliminary data.</text>
</comment>
<protein>
    <submittedName>
        <fullName evidence="2">Uncharacterized protein</fullName>
    </submittedName>
</protein>
<dbReference type="EMBL" id="JAHFXS010005215">
    <property type="protein sequence ID" value="KAG9941767.1"/>
    <property type="molecule type" value="Genomic_DNA"/>
</dbReference>
<evidence type="ECO:0000313" key="3">
    <source>
        <dbReference type="Proteomes" id="UP000729357"/>
    </source>
</evidence>
<accession>A0A9P8JK70</accession>
<feature type="region of interest" description="Disordered" evidence="1">
    <location>
        <begin position="53"/>
        <end position="170"/>
    </location>
</feature>
<gene>
    <name evidence="2" type="ORF">KCU98_g18877</name>
</gene>
<reference evidence="2" key="2">
    <citation type="submission" date="2021-08" db="EMBL/GenBank/DDBJ databases">
        <authorList>
            <person name="Gostincar C."/>
            <person name="Sun X."/>
            <person name="Song Z."/>
            <person name="Gunde-Cimerman N."/>
        </authorList>
    </citation>
    <scope>NUCLEOTIDE SEQUENCE</scope>
    <source>
        <strain evidence="2">EXF-9298</strain>
    </source>
</reference>
<feature type="compositionally biased region" description="Acidic residues" evidence="1">
    <location>
        <begin position="119"/>
        <end position="162"/>
    </location>
</feature>
<dbReference type="AlphaFoldDB" id="A0A9P8JK70"/>
<feature type="compositionally biased region" description="Polar residues" evidence="1">
    <location>
        <begin position="84"/>
        <end position="96"/>
    </location>
</feature>
<keyword evidence="3" id="KW-1185">Reference proteome</keyword>
<dbReference type="Proteomes" id="UP000729357">
    <property type="component" value="Unassembled WGS sequence"/>
</dbReference>
<evidence type="ECO:0000313" key="2">
    <source>
        <dbReference type="EMBL" id="KAG9941767.1"/>
    </source>
</evidence>
<evidence type="ECO:0000256" key="1">
    <source>
        <dbReference type="SAM" id="MobiDB-lite"/>
    </source>
</evidence>
<sequence length="170" mass="18482">QSYYALYKERMNALKTHLDQTNAMPAAAVTSNAVSQEAQQPANPVAAELAKTDAEAEVEVPESEHEDELKGSHMVFPTLDKESPTSSTYQSFSGSGMSKKVHEQTEQASQSSEVADSVASDDEGFEDISDDLEVLSANEDEDETEDDGFLTDDDYDILDASDQETVASMK</sequence>
<feature type="compositionally biased region" description="Acidic residues" evidence="1">
    <location>
        <begin position="55"/>
        <end position="66"/>
    </location>
</feature>
<proteinExistence type="predicted"/>
<organism evidence="2 3">
    <name type="scientific">Aureobasidium melanogenum</name>
    <name type="common">Aureobasidium pullulans var. melanogenum</name>
    <dbReference type="NCBI Taxonomy" id="46634"/>
    <lineage>
        <taxon>Eukaryota</taxon>
        <taxon>Fungi</taxon>
        <taxon>Dikarya</taxon>
        <taxon>Ascomycota</taxon>
        <taxon>Pezizomycotina</taxon>
        <taxon>Dothideomycetes</taxon>
        <taxon>Dothideomycetidae</taxon>
        <taxon>Dothideales</taxon>
        <taxon>Saccotheciaceae</taxon>
        <taxon>Aureobasidium</taxon>
    </lineage>
</organism>
<feature type="compositionally biased region" description="Low complexity" evidence="1">
    <location>
        <begin position="106"/>
        <end position="118"/>
    </location>
</feature>